<feature type="region of interest" description="Disordered" evidence="1">
    <location>
        <begin position="405"/>
        <end position="477"/>
    </location>
</feature>
<feature type="region of interest" description="Disordered" evidence="1">
    <location>
        <begin position="1"/>
        <end position="71"/>
    </location>
</feature>
<accession>A0A6A6W1T5</accession>
<feature type="compositionally biased region" description="Basic and acidic residues" evidence="1">
    <location>
        <begin position="713"/>
        <end position="731"/>
    </location>
</feature>
<feature type="compositionally biased region" description="Low complexity" evidence="1">
    <location>
        <begin position="345"/>
        <end position="355"/>
    </location>
</feature>
<protein>
    <recommendedName>
        <fullName evidence="2">Rrn9 domain-containing protein</fullName>
    </recommendedName>
</protein>
<sequence length="737" mass="82323">MSLFGGDDIDAPSQDVSMHDASASDAGSSLSSTSEQDFAGQSYARQEAQEEHGDDISDYETESDAEYRGRPNAYKGHAETWQRYTAQDRAIYSGLQFVRADDLSAHLYNAFALTYRFRNGEDFSESLTNLRHKSLWIAAEQRKQWTPPKWWTQWPLPPDCVPSAKEVYGRGGGRTEKFNRTSPHEQRNLAYGDLIEIMLGHLLRMSREIWTNRVWDVDETEHRAPKKRKTLSDKASRLKISSSGAEDEYHSASTSSEGSKNRLDQESDSSSDSASSYFAPPRPQSQAIERDPFGSSSSEDEPHDVQPVDSMDSANESGFRAKSTRTRSRSATTRRSARSDTEFMSTTPSGSRTGTPVPPHFSKPEIMADEEKARQILQPSINSLISNLDRLLWGLDLSYHTKTQSARRTGASEQPLFEDQYQLDPDLTSAPDPKASSSKTPRKRGRPPKMKPIPDPAASPKRGGGRPSKYPKPLPGESYYMMKKRVHRERAQIRSDIIGEPTSSRPASPSNTVPNRQAQEAPQPIPMPDPQNPSPSRPTSPHSSEPPSPSSKNHPKTRDWSEVLGVASLCGWNEAVVARAAARCASLFGESMAFRTLHENTKMGDTEEPFQYHADIIPAFGELESSSDEATTSKGHKMRRKSNTTVRPRLDPHSPFCPHEECYAHTRGFRNHYGVIEHLMKVHAYDPREDADVQSSEVEGGVHVDGYMKPVWKHNDEKARPNKTTPKKEPVRSGTTG</sequence>
<feature type="region of interest" description="Disordered" evidence="1">
    <location>
        <begin position="625"/>
        <end position="652"/>
    </location>
</feature>
<feature type="region of interest" description="Disordered" evidence="1">
    <location>
        <begin position="705"/>
        <end position="737"/>
    </location>
</feature>
<dbReference type="GeneID" id="54480110"/>
<dbReference type="Pfam" id="PF10680">
    <property type="entry name" value="RRN9"/>
    <property type="match status" value="1"/>
</dbReference>
<proteinExistence type="predicted"/>
<feature type="region of interest" description="Disordered" evidence="1">
    <location>
        <begin position="221"/>
        <end position="369"/>
    </location>
</feature>
<dbReference type="OrthoDB" id="5412288at2759"/>
<dbReference type="RefSeq" id="XP_033597452.1">
    <property type="nucleotide sequence ID" value="XM_033739056.1"/>
</dbReference>
<feature type="compositionally biased region" description="Low complexity" evidence="1">
    <location>
        <begin position="21"/>
        <end position="34"/>
    </location>
</feature>
<evidence type="ECO:0000259" key="2">
    <source>
        <dbReference type="Pfam" id="PF10680"/>
    </source>
</evidence>
<name>A0A6A6W1T5_9PEZI</name>
<reference evidence="3" key="1">
    <citation type="journal article" date="2020" name="Stud. Mycol.">
        <title>101 Dothideomycetes genomes: a test case for predicting lifestyles and emergence of pathogens.</title>
        <authorList>
            <person name="Haridas S."/>
            <person name="Albert R."/>
            <person name="Binder M."/>
            <person name="Bloem J."/>
            <person name="Labutti K."/>
            <person name="Salamov A."/>
            <person name="Andreopoulos B."/>
            <person name="Baker S."/>
            <person name="Barry K."/>
            <person name="Bills G."/>
            <person name="Bluhm B."/>
            <person name="Cannon C."/>
            <person name="Castanera R."/>
            <person name="Culley D."/>
            <person name="Daum C."/>
            <person name="Ezra D."/>
            <person name="Gonzalez J."/>
            <person name="Henrissat B."/>
            <person name="Kuo A."/>
            <person name="Liang C."/>
            <person name="Lipzen A."/>
            <person name="Lutzoni F."/>
            <person name="Magnuson J."/>
            <person name="Mondo S."/>
            <person name="Nolan M."/>
            <person name="Ohm R."/>
            <person name="Pangilinan J."/>
            <person name="Park H.-J."/>
            <person name="Ramirez L."/>
            <person name="Alfaro M."/>
            <person name="Sun H."/>
            <person name="Tritt A."/>
            <person name="Yoshinaga Y."/>
            <person name="Zwiers L.-H."/>
            <person name="Turgeon B."/>
            <person name="Goodwin S."/>
            <person name="Spatafora J."/>
            <person name="Crous P."/>
            <person name="Grigoriev I."/>
        </authorList>
    </citation>
    <scope>NUCLEOTIDE SEQUENCE</scope>
    <source>
        <strain evidence="3">CBS 121739</strain>
    </source>
</reference>
<dbReference type="EMBL" id="ML996578">
    <property type="protein sequence ID" value="KAF2755001.1"/>
    <property type="molecule type" value="Genomic_DNA"/>
</dbReference>
<gene>
    <name evidence="3" type="ORF">EJ05DRAFT_118767</name>
</gene>
<dbReference type="InterPro" id="IPR019622">
    <property type="entry name" value="Rrn9_dom"/>
</dbReference>
<feature type="region of interest" description="Disordered" evidence="1">
    <location>
        <begin position="495"/>
        <end position="557"/>
    </location>
</feature>
<feature type="compositionally biased region" description="Polar residues" evidence="1">
    <location>
        <begin position="501"/>
        <end position="520"/>
    </location>
</feature>
<organism evidence="3 4">
    <name type="scientific">Pseudovirgaria hyperparasitica</name>
    <dbReference type="NCBI Taxonomy" id="470096"/>
    <lineage>
        <taxon>Eukaryota</taxon>
        <taxon>Fungi</taxon>
        <taxon>Dikarya</taxon>
        <taxon>Ascomycota</taxon>
        <taxon>Pezizomycotina</taxon>
        <taxon>Dothideomycetes</taxon>
        <taxon>Dothideomycetes incertae sedis</taxon>
        <taxon>Acrospermales</taxon>
        <taxon>Acrospermaceae</taxon>
        <taxon>Pseudovirgaria</taxon>
    </lineage>
</organism>
<dbReference type="Proteomes" id="UP000799437">
    <property type="component" value="Unassembled WGS sequence"/>
</dbReference>
<feature type="compositionally biased region" description="Pro residues" evidence="1">
    <location>
        <begin position="523"/>
        <end position="549"/>
    </location>
</feature>
<keyword evidence="4" id="KW-1185">Reference proteome</keyword>
<evidence type="ECO:0000256" key="1">
    <source>
        <dbReference type="SAM" id="MobiDB-lite"/>
    </source>
</evidence>
<dbReference type="AlphaFoldDB" id="A0A6A6W1T5"/>
<feature type="domain" description="Rrn9" evidence="2">
    <location>
        <begin position="98"/>
        <end position="168"/>
    </location>
</feature>
<evidence type="ECO:0000313" key="4">
    <source>
        <dbReference type="Proteomes" id="UP000799437"/>
    </source>
</evidence>
<evidence type="ECO:0000313" key="3">
    <source>
        <dbReference type="EMBL" id="KAF2755001.1"/>
    </source>
</evidence>
<feature type="compositionally biased region" description="Basic residues" evidence="1">
    <location>
        <begin position="440"/>
        <end position="449"/>
    </location>
</feature>